<accession>A0A9W9KAJ2</accession>
<dbReference type="GeneID" id="81356501"/>
<organism evidence="2 3">
    <name type="scientific">Penicillium argentinense</name>
    <dbReference type="NCBI Taxonomy" id="1131581"/>
    <lineage>
        <taxon>Eukaryota</taxon>
        <taxon>Fungi</taxon>
        <taxon>Dikarya</taxon>
        <taxon>Ascomycota</taxon>
        <taxon>Pezizomycotina</taxon>
        <taxon>Eurotiomycetes</taxon>
        <taxon>Eurotiomycetidae</taxon>
        <taxon>Eurotiales</taxon>
        <taxon>Aspergillaceae</taxon>
        <taxon>Penicillium</taxon>
    </lineage>
</organism>
<gene>
    <name evidence="2" type="ORF">N7532_005028</name>
</gene>
<sequence length="99" mass="10097">MITYGVLPAMLLAAANIPSAMAAKCSAVGTWSTNSAGFGIGGTTYTGSDSITLYDPDGNNIGSYEGDKSACSDLITWESNGYLKDTFSWGASCDGGGFT</sequence>
<protein>
    <submittedName>
        <fullName evidence="2">Uncharacterized protein</fullName>
    </submittedName>
</protein>
<dbReference type="OrthoDB" id="4250746at2759"/>
<evidence type="ECO:0000256" key="1">
    <source>
        <dbReference type="SAM" id="SignalP"/>
    </source>
</evidence>
<proteinExistence type="predicted"/>
<reference evidence="2" key="1">
    <citation type="submission" date="2022-11" db="EMBL/GenBank/DDBJ databases">
        <authorList>
            <person name="Petersen C."/>
        </authorList>
    </citation>
    <scope>NUCLEOTIDE SEQUENCE</scope>
    <source>
        <strain evidence="2">IBT 30761</strain>
    </source>
</reference>
<keyword evidence="1" id="KW-0732">Signal</keyword>
<evidence type="ECO:0000313" key="2">
    <source>
        <dbReference type="EMBL" id="KAJ5098027.1"/>
    </source>
</evidence>
<feature type="signal peptide" evidence="1">
    <location>
        <begin position="1"/>
        <end position="22"/>
    </location>
</feature>
<feature type="chain" id="PRO_5040797785" evidence="1">
    <location>
        <begin position="23"/>
        <end position="99"/>
    </location>
</feature>
<name>A0A9W9KAJ2_9EURO</name>
<evidence type="ECO:0000313" key="3">
    <source>
        <dbReference type="Proteomes" id="UP001149074"/>
    </source>
</evidence>
<dbReference type="EMBL" id="JAPQKI010000005">
    <property type="protein sequence ID" value="KAJ5098027.1"/>
    <property type="molecule type" value="Genomic_DNA"/>
</dbReference>
<dbReference type="Proteomes" id="UP001149074">
    <property type="component" value="Unassembled WGS sequence"/>
</dbReference>
<dbReference type="AlphaFoldDB" id="A0A9W9KAJ2"/>
<dbReference type="RefSeq" id="XP_056473681.1">
    <property type="nucleotide sequence ID" value="XM_056617522.1"/>
</dbReference>
<reference evidence="2" key="2">
    <citation type="journal article" date="2023" name="IMA Fungus">
        <title>Comparative genomic study of the Penicillium genus elucidates a diverse pangenome and 15 lateral gene transfer events.</title>
        <authorList>
            <person name="Petersen C."/>
            <person name="Sorensen T."/>
            <person name="Nielsen M.R."/>
            <person name="Sondergaard T.E."/>
            <person name="Sorensen J.L."/>
            <person name="Fitzpatrick D.A."/>
            <person name="Frisvad J.C."/>
            <person name="Nielsen K.L."/>
        </authorList>
    </citation>
    <scope>NUCLEOTIDE SEQUENCE</scope>
    <source>
        <strain evidence="2">IBT 30761</strain>
    </source>
</reference>
<comment type="caution">
    <text evidence="2">The sequence shown here is derived from an EMBL/GenBank/DDBJ whole genome shotgun (WGS) entry which is preliminary data.</text>
</comment>
<keyword evidence="3" id="KW-1185">Reference proteome</keyword>